<name>A0A1I1UDD4_9RHOB</name>
<feature type="region of interest" description="Disordered" evidence="1">
    <location>
        <begin position="160"/>
        <end position="181"/>
    </location>
</feature>
<gene>
    <name evidence="2" type="ORF">SAMN04515678_102235</name>
</gene>
<sequence>MHTIINRSDLMRLAWTWARQELAYSFIYDWTPGPTYGQRRTATVSEKRSIFADCLRKAWAEMKARAQQWAAHIDSLGALVERSSASLLAELNDSENRSHIDADGWARIEALRAALSVVREREAEKRELIASAKGRFCAVTFTKKDGTERTMQVQPAALHSRLKGDAATDAGKRAAESRRASHPNLLPVWDAQKRAARSINLATVTRIAVDGREHLFRA</sequence>
<dbReference type="EMBL" id="FOMS01000002">
    <property type="protein sequence ID" value="SFD67618.1"/>
    <property type="molecule type" value="Genomic_DNA"/>
</dbReference>
<accession>A0A1I1UDD4</accession>
<evidence type="ECO:0000313" key="2">
    <source>
        <dbReference type="EMBL" id="SFD67618.1"/>
    </source>
</evidence>
<dbReference type="Proteomes" id="UP000325289">
    <property type="component" value="Unassembled WGS sequence"/>
</dbReference>
<dbReference type="RefSeq" id="WP_149754635.1">
    <property type="nucleotide sequence ID" value="NZ_FOMS01000002.1"/>
</dbReference>
<evidence type="ECO:0000256" key="1">
    <source>
        <dbReference type="SAM" id="MobiDB-lite"/>
    </source>
</evidence>
<dbReference type="AlphaFoldDB" id="A0A1I1UDD4"/>
<keyword evidence="3" id="KW-1185">Reference proteome</keyword>
<reference evidence="2 3" key="1">
    <citation type="submission" date="2016-10" db="EMBL/GenBank/DDBJ databases">
        <authorList>
            <person name="Varghese N."/>
            <person name="Submissions S."/>
        </authorList>
    </citation>
    <scope>NUCLEOTIDE SEQUENCE [LARGE SCALE GENOMIC DNA]</scope>
    <source>
        <strain evidence="3">YIM D21,KCTC 23444,ACCC 10710</strain>
    </source>
</reference>
<evidence type="ECO:0000313" key="3">
    <source>
        <dbReference type="Proteomes" id="UP000325289"/>
    </source>
</evidence>
<feature type="compositionally biased region" description="Basic and acidic residues" evidence="1">
    <location>
        <begin position="162"/>
        <end position="179"/>
    </location>
</feature>
<organism evidence="2 3">
    <name type="scientific">Roseivivax sediminis</name>
    <dbReference type="NCBI Taxonomy" id="936889"/>
    <lineage>
        <taxon>Bacteria</taxon>
        <taxon>Pseudomonadati</taxon>
        <taxon>Pseudomonadota</taxon>
        <taxon>Alphaproteobacteria</taxon>
        <taxon>Rhodobacterales</taxon>
        <taxon>Roseobacteraceae</taxon>
        <taxon>Roseivivax</taxon>
    </lineage>
</organism>
<dbReference type="OrthoDB" id="7726461at2"/>
<protein>
    <submittedName>
        <fullName evidence="2">Uncharacterized protein</fullName>
    </submittedName>
</protein>
<proteinExistence type="predicted"/>